<evidence type="ECO:0008006" key="11">
    <source>
        <dbReference type="Google" id="ProtNLM"/>
    </source>
</evidence>
<sequence length="334" mass="36394">MVHFKSTLLAGMAAAPSAYAWGSLGHTTVAYIATNLVSQDTKKFAQRILNDSSEAYLANVATWADSYRYTDEGKFSSSLHYIDALDTPPKQCGVNYERDCPEEGCIVSAIANYSTRAVTKDVGLIEQQKALKWVIHFLGDIHQPLHVENFEVGGNLVNVTFNGAHTNLHAAWDTAIPQKLIGNFSLANAEKWAANLTSEIKRGVYKKESRTWTKGLKAKKPIDSAMVWANDANAFVCTTVIPNGADAVRNQELSGAYYDAAIPVVTKQIAKAGFRLAAWLDAIVDNAGKGVIKGDDGKYGLSKREFQFEAWQVDAKAKRAAFGDDCGCGEDHAH</sequence>
<dbReference type="FunFam" id="1.10.575.10:FF:000004">
    <property type="entry name" value="Nuclease S1"/>
    <property type="match status" value="1"/>
</dbReference>
<feature type="chain" id="PRO_5012440799" description="Nuclease S1" evidence="8">
    <location>
        <begin position="21"/>
        <end position="334"/>
    </location>
</feature>
<dbReference type="SUPFAM" id="SSF48537">
    <property type="entry name" value="Phospholipase C/P1 nuclease"/>
    <property type="match status" value="1"/>
</dbReference>
<dbReference type="Proteomes" id="UP000193240">
    <property type="component" value="Unassembled WGS sequence"/>
</dbReference>
<evidence type="ECO:0000256" key="3">
    <source>
        <dbReference type="ARBA" id="ARBA00022723"/>
    </source>
</evidence>
<evidence type="ECO:0000313" key="10">
    <source>
        <dbReference type="Proteomes" id="UP000193240"/>
    </source>
</evidence>
<dbReference type="EMBL" id="KZ107854">
    <property type="protein sequence ID" value="OSS45474.1"/>
    <property type="molecule type" value="Genomic_DNA"/>
</dbReference>
<gene>
    <name evidence="9" type="ORF">B5807_10264</name>
</gene>
<keyword evidence="4" id="KW-0255">Endonuclease</keyword>
<dbReference type="PANTHER" id="PTHR33146:SF26">
    <property type="entry name" value="ENDONUCLEASE 4"/>
    <property type="match status" value="1"/>
</dbReference>
<dbReference type="PANTHER" id="PTHR33146">
    <property type="entry name" value="ENDONUCLEASE 4"/>
    <property type="match status" value="1"/>
</dbReference>
<dbReference type="GO" id="GO:0004519">
    <property type="term" value="F:endonuclease activity"/>
    <property type="evidence" value="ECO:0007669"/>
    <property type="project" value="UniProtKB-KW"/>
</dbReference>
<name>A0A1Y2LNC5_EPING</name>
<keyword evidence="7" id="KW-0325">Glycoprotein</keyword>
<dbReference type="AlphaFoldDB" id="A0A1Y2LNC5"/>
<evidence type="ECO:0000256" key="4">
    <source>
        <dbReference type="ARBA" id="ARBA00022759"/>
    </source>
</evidence>
<evidence type="ECO:0000256" key="2">
    <source>
        <dbReference type="ARBA" id="ARBA00022722"/>
    </source>
</evidence>
<dbReference type="GO" id="GO:0046872">
    <property type="term" value="F:metal ion binding"/>
    <property type="evidence" value="ECO:0007669"/>
    <property type="project" value="UniProtKB-KW"/>
</dbReference>
<keyword evidence="8" id="KW-0732">Signal</keyword>
<evidence type="ECO:0000256" key="7">
    <source>
        <dbReference type="ARBA" id="ARBA00023180"/>
    </source>
</evidence>
<comment type="similarity">
    <text evidence="1">Belongs to the nuclease type I family.</text>
</comment>
<dbReference type="GO" id="GO:0016788">
    <property type="term" value="F:hydrolase activity, acting on ester bonds"/>
    <property type="evidence" value="ECO:0007669"/>
    <property type="project" value="InterPro"/>
</dbReference>
<dbReference type="OMA" id="WDTSIPN"/>
<keyword evidence="3" id="KW-0479">Metal-binding</keyword>
<evidence type="ECO:0000256" key="8">
    <source>
        <dbReference type="SAM" id="SignalP"/>
    </source>
</evidence>
<keyword evidence="5" id="KW-0378">Hydrolase</keyword>
<protein>
    <recommendedName>
        <fullName evidence="11">Nuclease S1</fullName>
    </recommendedName>
</protein>
<keyword evidence="6" id="KW-1015">Disulfide bond</keyword>
<reference evidence="9 10" key="1">
    <citation type="journal article" date="2017" name="Genome Announc.">
        <title>Genome sequence of the saprophytic ascomycete Epicoccum nigrum ICMP 19927 strain isolated from New Zealand.</title>
        <authorList>
            <person name="Fokin M."/>
            <person name="Fleetwood D."/>
            <person name="Weir B.S."/>
            <person name="Villas-Boas S.G."/>
        </authorList>
    </citation>
    <scope>NUCLEOTIDE SEQUENCE [LARGE SCALE GENOMIC DNA]</scope>
    <source>
        <strain evidence="9 10">ICMP 19927</strain>
    </source>
</reference>
<dbReference type="GO" id="GO:0006308">
    <property type="term" value="P:DNA catabolic process"/>
    <property type="evidence" value="ECO:0007669"/>
    <property type="project" value="InterPro"/>
</dbReference>
<dbReference type="InParanoid" id="A0A1Y2LNC5"/>
<dbReference type="Gene3D" id="1.10.575.10">
    <property type="entry name" value="P1 Nuclease"/>
    <property type="match status" value="1"/>
</dbReference>
<evidence type="ECO:0000256" key="1">
    <source>
        <dbReference type="ARBA" id="ARBA00009547"/>
    </source>
</evidence>
<evidence type="ECO:0000256" key="5">
    <source>
        <dbReference type="ARBA" id="ARBA00022801"/>
    </source>
</evidence>
<dbReference type="STRING" id="105696.A0A1Y2LNC5"/>
<evidence type="ECO:0000313" key="9">
    <source>
        <dbReference type="EMBL" id="OSS45474.1"/>
    </source>
</evidence>
<feature type="signal peptide" evidence="8">
    <location>
        <begin position="1"/>
        <end position="20"/>
    </location>
</feature>
<keyword evidence="2" id="KW-0540">Nuclease</keyword>
<dbReference type="Pfam" id="PF02265">
    <property type="entry name" value="S1-P1_nuclease"/>
    <property type="match status" value="1"/>
</dbReference>
<dbReference type="InterPro" id="IPR003154">
    <property type="entry name" value="S1/P1nuclease"/>
</dbReference>
<evidence type="ECO:0000256" key="6">
    <source>
        <dbReference type="ARBA" id="ARBA00023157"/>
    </source>
</evidence>
<dbReference type="GO" id="GO:0003676">
    <property type="term" value="F:nucleic acid binding"/>
    <property type="evidence" value="ECO:0007669"/>
    <property type="project" value="InterPro"/>
</dbReference>
<accession>A0A1Y2LNC5</accession>
<dbReference type="InterPro" id="IPR008947">
    <property type="entry name" value="PLipase_C/P1_nuclease_dom_sf"/>
</dbReference>
<dbReference type="CDD" id="cd11010">
    <property type="entry name" value="S1-P1_nuclease"/>
    <property type="match status" value="1"/>
</dbReference>
<organism evidence="9 10">
    <name type="scientific">Epicoccum nigrum</name>
    <name type="common">Soil fungus</name>
    <name type="synonym">Epicoccum purpurascens</name>
    <dbReference type="NCBI Taxonomy" id="105696"/>
    <lineage>
        <taxon>Eukaryota</taxon>
        <taxon>Fungi</taxon>
        <taxon>Dikarya</taxon>
        <taxon>Ascomycota</taxon>
        <taxon>Pezizomycotina</taxon>
        <taxon>Dothideomycetes</taxon>
        <taxon>Pleosporomycetidae</taxon>
        <taxon>Pleosporales</taxon>
        <taxon>Pleosporineae</taxon>
        <taxon>Didymellaceae</taxon>
        <taxon>Epicoccum</taxon>
    </lineage>
</organism>
<keyword evidence="10" id="KW-1185">Reference proteome</keyword>
<proteinExistence type="inferred from homology"/>